<evidence type="ECO:0000313" key="8">
    <source>
        <dbReference type="Proteomes" id="UP000886885"/>
    </source>
</evidence>
<protein>
    <recommendedName>
        <fullName evidence="9">Mediator of RNA polymerase II transcription subunit 23</fullName>
    </recommendedName>
</protein>
<dbReference type="Pfam" id="PF11573">
    <property type="entry name" value="Med23"/>
    <property type="match status" value="1"/>
</dbReference>
<dbReference type="GO" id="GO:0005667">
    <property type="term" value="C:transcription regulator complex"/>
    <property type="evidence" value="ECO:0007669"/>
    <property type="project" value="TreeGrafter"/>
</dbReference>
<feature type="region of interest" description="Disordered" evidence="6">
    <location>
        <begin position="1448"/>
        <end position="1473"/>
    </location>
</feature>
<dbReference type="GO" id="GO:0006357">
    <property type="term" value="P:regulation of transcription by RNA polymerase II"/>
    <property type="evidence" value="ECO:0007669"/>
    <property type="project" value="TreeGrafter"/>
</dbReference>
<feature type="compositionally biased region" description="Polar residues" evidence="6">
    <location>
        <begin position="1452"/>
        <end position="1473"/>
    </location>
</feature>
<organism evidence="7 8">
    <name type="scientific">Populus tomentosa</name>
    <name type="common">Chinese white poplar</name>
    <dbReference type="NCBI Taxonomy" id="118781"/>
    <lineage>
        <taxon>Eukaryota</taxon>
        <taxon>Viridiplantae</taxon>
        <taxon>Streptophyta</taxon>
        <taxon>Embryophyta</taxon>
        <taxon>Tracheophyta</taxon>
        <taxon>Spermatophyta</taxon>
        <taxon>Magnoliopsida</taxon>
        <taxon>eudicotyledons</taxon>
        <taxon>Gunneridae</taxon>
        <taxon>Pentapetalae</taxon>
        <taxon>rosids</taxon>
        <taxon>fabids</taxon>
        <taxon>Malpighiales</taxon>
        <taxon>Salicaceae</taxon>
        <taxon>Saliceae</taxon>
        <taxon>Populus</taxon>
    </lineage>
</organism>
<feature type="compositionally biased region" description="Basic and acidic residues" evidence="6">
    <location>
        <begin position="1605"/>
        <end position="1619"/>
    </location>
</feature>
<evidence type="ECO:0000256" key="6">
    <source>
        <dbReference type="SAM" id="MobiDB-lite"/>
    </source>
</evidence>
<comment type="subcellular location">
    <subcellularLocation>
        <location evidence="1">Nucleus</location>
    </subcellularLocation>
</comment>
<evidence type="ECO:0000256" key="1">
    <source>
        <dbReference type="ARBA" id="ARBA00004123"/>
    </source>
</evidence>
<name>A0A8X7Z893_POPTO</name>
<dbReference type="EMBL" id="JAAWWB010000016">
    <property type="protein sequence ID" value="KAG6764296.1"/>
    <property type="molecule type" value="Genomic_DNA"/>
</dbReference>
<dbReference type="InterPro" id="IPR021629">
    <property type="entry name" value="Mediator_Med23"/>
</dbReference>
<dbReference type="GO" id="GO:0010628">
    <property type="term" value="P:positive regulation of gene expression"/>
    <property type="evidence" value="ECO:0007669"/>
    <property type="project" value="TreeGrafter"/>
</dbReference>
<keyword evidence="5" id="KW-0539">Nucleus</keyword>
<comment type="caution">
    <text evidence="7">The sequence shown here is derived from an EMBL/GenBank/DDBJ whole genome shotgun (WGS) entry which is preliminary data.</text>
</comment>
<keyword evidence="3" id="KW-0805">Transcription regulation</keyword>
<evidence type="ECO:0008006" key="9">
    <source>
        <dbReference type="Google" id="ProtNLM"/>
    </source>
</evidence>
<evidence type="ECO:0000256" key="5">
    <source>
        <dbReference type="ARBA" id="ARBA00023242"/>
    </source>
</evidence>
<reference evidence="7" key="1">
    <citation type="journal article" date="2020" name="bioRxiv">
        <title>Hybrid origin of Populus tomentosa Carr. identified through genome sequencing and phylogenomic analysis.</title>
        <authorList>
            <person name="An X."/>
            <person name="Gao K."/>
            <person name="Chen Z."/>
            <person name="Li J."/>
            <person name="Yang X."/>
            <person name="Yang X."/>
            <person name="Zhou J."/>
            <person name="Guo T."/>
            <person name="Zhao T."/>
            <person name="Huang S."/>
            <person name="Miao D."/>
            <person name="Khan W.U."/>
            <person name="Rao P."/>
            <person name="Ye M."/>
            <person name="Lei B."/>
            <person name="Liao W."/>
            <person name="Wang J."/>
            <person name="Ji L."/>
            <person name="Li Y."/>
            <person name="Guo B."/>
            <person name="Mustafa N.S."/>
            <person name="Li S."/>
            <person name="Yun Q."/>
            <person name="Keller S.R."/>
            <person name="Mao J."/>
            <person name="Zhang R."/>
            <person name="Strauss S.H."/>
        </authorList>
    </citation>
    <scope>NUCLEOTIDE SEQUENCE</scope>
    <source>
        <strain evidence="7">GM15</strain>
        <tissue evidence="7">Leaf</tissue>
    </source>
</reference>
<dbReference type="PANTHER" id="PTHR12691:SF10">
    <property type="entry name" value="MEDIATOR OF RNA POLYMERASE II TRANSCRIPTION SUBUNIT 23"/>
    <property type="match status" value="1"/>
</dbReference>
<feature type="compositionally biased region" description="Polar residues" evidence="6">
    <location>
        <begin position="1356"/>
        <end position="1385"/>
    </location>
</feature>
<dbReference type="PANTHER" id="PTHR12691">
    <property type="entry name" value="MEDIATOR OF RNA POLYMERASE II TRANSCRIPTION SUBUNIT 23"/>
    <property type="match status" value="1"/>
</dbReference>
<dbReference type="Proteomes" id="UP000886885">
    <property type="component" value="Chromosome 8D"/>
</dbReference>
<comment type="similarity">
    <text evidence="2">Belongs to the Mediator complex subunit 23 family.</text>
</comment>
<sequence length="1804" mass="201753">MEQSQRSIAAAAAASASASSRGHQFHPARAAIIDLFNLYLGRSSRQKPDDSARELPNKTQKRVLALNRELPPPNEQFLLDFEQLHTQFPDQEQLRAVTESVLITLVVQCSNHAPRADFLLFALRSLCSIEYINWDSFLPSLLSSVSTTELSVSQAGQAVPAVSSTGLAQNGMLPSSSTIANSSIFQSLNPTSPLSSVHGIGSPAPLGMEASPSVAMSPVKSSDISGTGPQSSARVNLLIRDSAMSSLRQLCCKIILTGLEFNLKPVTHADIFNHMLSWLVNWDQRQHGVDESDGVKSWRPVKALIEWLHSCLDVIWLLVDEDKCRVPFYELLRSGLQFIENIPDDEALFTLILEIHRRRDMMAMHMQMLDQHLHCPTFGTHRVLSPTIPTVSVEAVANLRYSPITYPSVLGEPLHGEDLLSLGLPNTATLNGSLLVVRAYIITTDLANSIQRGSLDWERALRCIRHALRTTPSPDWWKRVLLVASCYRNPAHGPTPGAVFTSSMICEATIDRIVELLKLTNSGNYLFLSFFLLSSDCSTVKLHIFTSRIENVIAQFLKMNCWQEWLVFSDIFYFLVKSGCIDFIDFVDKLVSRLIEGDQHIVRTNHVTWLFAQIIRIELVMNALNTDARKVETTRKVLSFHREDRSSDPNNPQSILLDYISSCQNLRIWSLNTSTRECLNSEQLQKGKQIDEWWKQASKGDRMLDYMNMDEKSVGMFWVVSYTMAQPASETVVNWLSSAGVSELLTGTNMQSNERLMVMREVSPLPMSLLSGLSMNLCLKLVFQMEDSLFAGQVVPSIAMVETYCRLLLIAPHSLFRSHFSVFLFTLASESIPFLADKFITHLAQRYQSILSKPGVTLLVLEIVNYRLLPLYRYQGKSKTLMYDVTKIVSTLKGKRGDHRVFRLAENLCMNLILSQRDFFSVKREGKGPTEFTETLNRVTIVTLAIIIKTRGIADADHILYLQTMLEQILATSQHTWSKKTLSYFPPLLRDALIVRIDKRGLAIKAWQQAETTVINQCTQLISLSADPTYVMTYINHSFPQHRQYLCAGAWILMQGHPENINSGNLARVLREFSPEEVTANIYTMVDVLLHHIHVELQHGHALQDLLLKTCANLAFFIWTHELLPLDILLLALTDRDDDPHALRIVISLLDRQELQSRVKLFCMNRVRPDHWILSGLFKRLELPKALGNHLSWKDRKHRYSKMLPVNASSSFRYGYAPDTARYVLDTGYPTFFDDIAARLLPVIPLIVYRLLENDAVDPADRVLAMYSPLLEYHPLRFTFVRDILAYFYGHLPGKLVVRILNVLDLSKIPFSESFPQHISSPNPVICPPPEYFATLLLGLVNNVIPPLNTNSKYGSVGDASNNSGRNPHTKTSAASQSGPTNASEGQKAFYQIQDPGTHTQLVLETAVIELLSLPVAASQIIPSLVQIVVNIQPTLIQSSNGAPNCVGQGSVLPTSPSGGSTDSLGGSRSTPSVSGINTSNFVLRSGYTCQQLSCLLIQACGLLLAQLPPDFHVQLYMEASRIIKECWWLTDSKRSLGELDSAVGYALLDPTWAAQDNTSTAIANLEANTATMWGEMTGHVKRVVVEVLNESKVVDLTLKGPRDVGHDYRNRGDKEERRRKGQSNVGVIQKMELWRNTIESQGNIIALLHSFFSNLPQEWLEGTHAIIKHLRPITSVAMLRIAFRIMGPLLPRLANSHTLFNKTLSLLLNTMVDVFGRNSQTSTAVEASEIADLVDFLHHVVHYEGQGGPVQANSKPKAEVLALCGRAAESLRPDLQHLLSHLKPDMNSSIYAATHPKLVQNPP</sequence>
<evidence type="ECO:0000313" key="7">
    <source>
        <dbReference type="EMBL" id="KAG6764296.1"/>
    </source>
</evidence>
<keyword evidence="8" id="KW-1185">Reference proteome</keyword>
<evidence type="ECO:0000256" key="3">
    <source>
        <dbReference type="ARBA" id="ARBA00023015"/>
    </source>
</evidence>
<keyword evidence="4" id="KW-0804">Transcription</keyword>
<dbReference type="GO" id="GO:0016592">
    <property type="term" value="C:mediator complex"/>
    <property type="evidence" value="ECO:0007669"/>
    <property type="project" value="TreeGrafter"/>
</dbReference>
<evidence type="ECO:0000256" key="4">
    <source>
        <dbReference type="ARBA" id="ARBA00023163"/>
    </source>
</evidence>
<evidence type="ECO:0000256" key="2">
    <source>
        <dbReference type="ARBA" id="ARBA00010222"/>
    </source>
</evidence>
<proteinExistence type="inferred from homology"/>
<feature type="region of interest" description="Disordered" evidence="6">
    <location>
        <begin position="1605"/>
        <end position="1624"/>
    </location>
</feature>
<feature type="region of interest" description="Disordered" evidence="6">
    <location>
        <begin position="1356"/>
        <end position="1386"/>
    </location>
</feature>
<gene>
    <name evidence="7" type="ORF">POTOM_031760</name>
</gene>
<accession>A0A8X7Z893</accession>
<dbReference type="OrthoDB" id="9982951at2759"/>